<keyword evidence="10 12" id="KW-0472">Membrane</keyword>
<evidence type="ECO:0000256" key="1">
    <source>
        <dbReference type="ARBA" id="ARBA00004651"/>
    </source>
</evidence>
<dbReference type="SUPFAM" id="SSF144083">
    <property type="entry name" value="Magnesium transport protein CorA, transmembrane region"/>
    <property type="match status" value="1"/>
</dbReference>
<evidence type="ECO:0000256" key="2">
    <source>
        <dbReference type="ARBA" id="ARBA00009765"/>
    </source>
</evidence>
<comment type="caution">
    <text evidence="13">The sequence shown here is derived from an EMBL/GenBank/DDBJ whole genome shotgun (WGS) entry which is preliminary data.</text>
</comment>
<organism evidence="13 14">
    <name type="scientific">Pseudahrensia aquimaris</name>
    <dbReference type="NCBI Taxonomy" id="744461"/>
    <lineage>
        <taxon>Bacteria</taxon>
        <taxon>Pseudomonadati</taxon>
        <taxon>Pseudomonadota</taxon>
        <taxon>Alphaproteobacteria</taxon>
        <taxon>Hyphomicrobiales</taxon>
        <taxon>Ahrensiaceae</taxon>
        <taxon>Pseudahrensia</taxon>
    </lineage>
</organism>
<evidence type="ECO:0000256" key="8">
    <source>
        <dbReference type="ARBA" id="ARBA00022989"/>
    </source>
</evidence>
<dbReference type="SUPFAM" id="SSF143865">
    <property type="entry name" value="CorA soluble domain-like"/>
    <property type="match status" value="1"/>
</dbReference>
<evidence type="ECO:0000313" key="13">
    <source>
        <dbReference type="EMBL" id="MFD0916777.1"/>
    </source>
</evidence>
<sequence>MSEPKTSADGLVFGCVLDGQGGAQTIGWPDADIWKDDQKPCWLHLEAGHAETEAWLRESSGLAPLTIDALLARETRPRYTINSDRVWAILRGVNLNSNAQPDDMVAMRIWSDGKRIITMRNRRLQTPRDILARLTESADGPRTIGQLYQSLVSMLVIRMADTINALDDALSGLEIALEGGNARAVRGELADLRLRAVNLRRYLAPQREALAAMANDAPDWLSEIERQHLTETADRLTRYVEEIDAARERALVLKDDATNQIAERSERTLYLLSIISAIFLPLSFLTGLLGMNVGGLPGLESASAFLWVCVGMGLLLAVQLIVMRWLKWL</sequence>
<comment type="similarity">
    <text evidence="2">Belongs to the CorA metal ion transporter (MIT) (TC 1.A.35) family.</text>
</comment>
<dbReference type="CDD" id="cd12833">
    <property type="entry name" value="ZntB-like_1"/>
    <property type="match status" value="1"/>
</dbReference>
<keyword evidence="11" id="KW-0175">Coiled coil</keyword>
<reference evidence="14" key="1">
    <citation type="journal article" date="2019" name="Int. J. Syst. Evol. Microbiol.">
        <title>The Global Catalogue of Microorganisms (GCM) 10K type strain sequencing project: providing services to taxonomists for standard genome sequencing and annotation.</title>
        <authorList>
            <consortium name="The Broad Institute Genomics Platform"/>
            <consortium name="The Broad Institute Genome Sequencing Center for Infectious Disease"/>
            <person name="Wu L."/>
            <person name="Ma J."/>
        </authorList>
    </citation>
    <scope>NUCLEOTIDE SEQUENCE [LARGE SCALE GENOMIC DNA]</scope>
    <source>
        <strain evidence="14">CCUG 60023</strain>
    </source>
</reference>
<evidence type="ECO:0000313" key="14">
    <source>
        <dbReference type="Proteomes" id="UP001597101"/>
    </source>
</evidence>
<evidence type="ECO:0000256" key="3">
    <source>
        <dbReference type="ARBA" id="ARBA00022448"/>
    </source>
</evidence>
<keyword evidence="5" id="KW-0997">Cell inner membrane</keyword>
<keyword evidence="6 12" id="KW-0812">Transmembrane</keyword>
<dbReference type="Gene3D" id="3.30.460.20">
    <property type="entry name" value="CorA soluble domain-like"/>
    <property type="match status" value="1"/>
</dbReference>
<dbReference type="InterPro" id="IPR002523">
    <property type="entry name" value="MgTranspt_CorA/ZnTranspt_ZntB"/>
</dbReference>
<evidence type="ECO:0000256" key="9">
    <source>
        <dbReference type="ARBA" id="ARBA00023065"/>
    </source>
</evidence>
<dbReference type="Pfam" id="PF01544">
    <property type="entry name" value="CorA"/>
    <property type="match status" value="1"/>
</dbReference>
<dbReference type="RefSeq" id="WP_377212626.1">
    <property type="nucleotide sequence ID" value="NZ_JBHTJV010000009.1"/>
</dbReference>
<dbReference type="InterPro" id="IPR045863">
    <property type="entry name" value="CorA_TM1_TM2"/>
</dbReference>
<proteinExistence type="inferred from homology"/>
<feature type="transmembrane region" description="Helical" evidence="12">
    <location>
        <begin position="304"/>
        <end position="326"/>
    </location>
</feature>
<dbReference type="PANTHER" id="PTHR46494:SF3">
    <property type="entry name" value="ZINC TRANSPORT PROTEIN ZNTB"/>
    <property type="match status" value="1"/>
</dbReference>
<keyword evidence="3" id="KW-0813">Transport</keyword>
<evidence type="ECO:0000256" key="7">
    <source>
        <dbReference type="ARBA" id="ARBA00022833"/>
    </source>
</evidence>
<feature type="transmembrane region" description="Helical" evidence="12">
    <location>
        <begin position="269"/>
        <end position="292"/>
    </location>
</feature>
<gene>
    <name evidence="13" type="ORF">ACFQ14_10195</name>
</gene>
<evidence type="ECO:0000256" key="6">
    <source>
        <dbReference type="ARBA" id="ARBA00022692"/>
    </source>
</evidence>
<accession>A0ABW3FGN6</accession>
<dbReference type="Proteomes" id="UP001597101">
    <property type="component" value="Unassembled WGS sequence"/>
</dbReference>
<keyword evidence="8 12" id="KW-1133">Transmembrane helix</keyword>
<keyword evidence="4" id="KW-1003">Cell membrane</keyword>
<feature type="coiled-coil region" evidence="11">
    <location>
        <begin position="229"/>
        <end position="256"/>
    </location>
</feature>
<evidence type="ECO:0000256" key="4">
    <source>
        <dbReference type="ARBA" id="ARBA00022475"/>
    </source>
</evidence>
<dbReference type="InterPro" id="IPR045861">
    <property type="entry name" value="CorA_cytoplasmic_dom"/>
</dbReference>
<protein>
    <submittedName>
        <fullName evidence="13">Zinc transporter ZntB</fullName>
    </submittedName>
</protein>
<keyword evidence="9" id="KW-0406">Ion transport</keyword>
<evidence type="ECO:0000256" key="5">
    <source>
        <dbReference type="ARBA" id="ARBA00022519"/>
    </source>
</evidence>
<evidence type="ECO:0000256" key="12">
    <source>
        <dbReference type="SAM" id="Phobius"/>
    </source>
</evidence>
<comment type="subcellular location">
    <subcellularLocation>
        <location evidence="1">Cell membrane</location>
        <topology evidence="1">Multi-pass membrane protein</topology>
    </subcellularLocation>
</comment>
<evidence type="ECO:0000256" key="10">
    <source>
        <dbReference type="ARBA" id="ARBA00023136"/>
    </source>
</evidence>
<evidence type="ECO:0000256" key="11">
    <source>
        <dbReference type="SAM" id="Coils"/>
    </source>
</evidence>
<keyword evidence="14" id="KW-1185">Reference proteome</keyword>
<dbReference type="PANTHER" id="PTHR46494">
    <property type="entry name" value="CORA FAMILY METAL ION TRANSPORTER (EUROFUNG)"/>
    <property type="match status" value="1"/>
</dbReference>
<keyword evidence="7" id="KW-0862">Zinc</keyword>
<dbReference type="EMBL" id="JBHTJV010000009">
    <property type="protein sequence ID" value="MFD0916777.1"/>
    <property type="molecule type" value="Genomic_DNA"/>
</dbReference>
<dbReference type="Gene3D" id="1.20.58.340">
    <property type="entry name" value="Magnesium transport protein CorA, transmembrane region"/>
    <property type="match status" value="2"/>
</dbReference>
<name>A0ABW3FGN6_9HYPH</name>